<feature type="compositionally biased region" description="Basic residues" evidence="7">
    <location>
        <begin position="1480"/>
        <end position="1489"/>
    </location>
</feature>
<evidence type="ECO:0000313" key="12">
    <source>
        <dbReference type="Proteomes" id="UP000017246"/>
    </source>
</evidence>
<dbReference type="GO" id="GO:0005524">
    <property type="term" value="F:ATP binding"/>
    <property type="evidence" value="ECO:0007669"/>
    <property type="project" value="UniProtKB-UniRule"/>
</dbReference>
<feature type="region of interest" description="Disordered" evidence="7">
    <location>
        <begin position="1440"/>
        <end position="1518"/>
    </location>
</feature>
<evidence type="ECO:0000256" key="1">
    <source>
        <dbReference type="ARBA" id="ARBA00004167"/>
    </source>
</evidence>
<feature type="binding site" evidence="6">
    <location>
        <position position="1013"/>
    </location>
    <ligand>
        <name>ATP</name>
        <dbReference type="ChEBI" id="CHEBI:30616"/>
    </ligand>
</feature>
<sequence length="1703" mass="190523">MNAMVAFVHLTFLLCTVSLCVLAKQGLDLSESCLAAKEKAKWIRSLHFNNKSFSLNVEVNDRPSHWIINYIFEILIRERFGYRNINFIYTPWDSSSNAINRLNCEKSNDCSCPPPIHVNLELWLRTGEQASDYAPPHRVNMNGPLGPITRWGLYTNEELVGRQAPQLSTDPRISQDVHPSQSFGEGVLFYDRPSMLKAYKTLLSEDGMSMEMHVEQRPTQFLWNLTTQAPRFPILLNWYPNTLTLKSRLVRLGVPDCVALRARTPVDSSVDSTCAFEVNQLVKVSWAGLAEAAPLVTQLINRFHIKQTDYIQLLRRVSPNLLNYTDAIERGEEKQFRARFRETACWWLRMHRSRWEQWTEGWNVKKEIIIGGMFTFAGTEEFKDLAPNAFHAVDVLNGDEKYFGNSEFAIRLQIRNLTCSQNVVLNDFFNFLTVNPNNESILGVILALCPDAIEATVRLANLRRVLVISPTVESASFLWQKHYKFFFRTIPSAYTASFIFIRLFQQWQWKRVTMFRKDDHYFYRDAFTANNITLVDDFEVKESMLTYAVAQKNVMSVKQRNGRIIIVDHSAAATAIILCAAFHLNMRAEKGYVWFLSPWLSKNFWESPEVIPPECSANDLKVMHDYSFSVSHPLHTGAVIYSNLMTSMSGPNQSEVSSGSKPDMRIRSHQRQLYEQCTFESVIVLGSAIARLLRENPSALSILSNPKMAERLRTLVSKTHMEYSSRGYLDKNAVSFFSNNVDQLGETLVYQFGVTPPSPPVPPQTPPPAYDEDPLASTVHQLSFDSHNDRLLEAWLLKQIQDKTTVPITLWSFSGPLHGDEDGESTLLSKDRFRLHSSSGYSSSSSRGAWGGGKENGEEGEENGAEDNRNDAIAFKTFVDNLFEKPYDKPRWGGSGSLRPTDGSITEADCAFSFLSRWFGVSCVVGNWIFAMGVLIIIAIPVVAVVLAYFRRRLREAEKLTRKPYEELCALLADVNIPLTDIVINRRIGDGAFGLVYGGEAKFAGRWEAVAVKMNTNRTTYEAKVEFLSEAKLMRDLRHKNVVRLVGVCMDRPQDEIYLIMELMLLGDLKKYLLERRLTAQRCPDHEDICPTTLTRMALDIAEGLAYLHSKQLIHRDIACRNCLVGPDHVVKIGDFGLTREATAGSPYGYYRFTRNVELPIRWMPPEAVQFGIFSVKSDLWSYGIVLYEIITFGMFPYAELGDVEVVERVKRSEFSITQILPPAANGTTVWRLIVSCCQYYWQHRPESMLQVIEEIRANENCIRPYLTDEPPTLETTAIPFLPGPGACIMPEPPPVPQPAFSAPMGARAWVGGAPFMNPSMPFTEPPSAGEGPQLHTAANSSSGGCGGGGGCSQKVYFSSANSSSSLTSNSASSRRPHNAALNIRQTPVKQAPPPTSVYAPPGHPGYQPSDELNPLLNPSNRSMSLEFLQKSDFHLQTLPSRRANEIDVEEELERISESGDVDLRREVEDEEGEVDFQGRRTKHQRTSRPQKPSLLSRSPFSVSVDPSGGTRRQQQHSGNFFARTFAVALDPRGGAGKSHPRRPVGLASFLHSDQSSSIRMRLLPSLRHHNQQHHFHQTAAAVAFSPPSSSHNELTAKSLPQVSGTNCHTSTVVSMTKTSRRGACSSAGDAHYLARPRPPTTAAFSTSASRSSSAAVAVGSPRGQRPPIVTQNGAAGLITSSGSSPTFSYPSPPPPPPHNSFV</sequence>
<keyword evidence="12" id="KW-1185">Reference proteome</keyword>
<dbReference type="InterPro" id="IPR017441">
    <property type="entry name" value="Protein_kinase_ATP_BS"/>
</dbReference>
<feature type="signal peptide" evidence="9">
    <location>
        <begin position="1"/>
        <end position="23"/>
    </location>
</feature>
<dbReference type="PANTHER" id="PTHR24416">
    <property type="entry name" value="TYROSINE-PROTEIN KINASE RECEPTOR"/>
    <property type="match status" value="1"/>
</dbReference>
<accession>A0A068Y974</accession>
<evidence type="ECO:0000256" key="4">
    <source>
        <dbReference type="ARBA" id="ARBA00023136"/>
    </source>
</evidence>
<name>A0A068Y974_ECHMU</name>
<dbReference type="InterPro" id="IPR008266">
    <property type="entry name" value="Tyr_kinase_AS"/>
</dbReference>
<reference evidence="11" key="2">
    <citation type="submission" date="2015-11" db="EMBL/GenBank/DDBJ databases">
        <authorList>
            <person name="Zhang Y."/>
            <person name="Guo Z."/>
        </authorList>
    </citation>
    <scope>NUCLEOTIDE SEQUENCE</scope>
</reference>
<comment type="catalytic activity">
    <reaction evidence="5">
        <text>L-tyrosyl-[protein] + ATP = O-phospho-L-tyrosyl-[protein] + ADP + H(+)</text>
        <dbReference type="Rhea" id="RHEA:10596"/>
        <dbReference type="Rhea" id="RHEA-COMP:10136"/>
        <dbReference type="Rhea" id="RHEA-COMP:20101"/>
        <dbReference type="ChEBI" id="CHEBI:15378"/>
        <dbReference type="ChEBI" id="CHEBI:30616"/>
        <dbReference type="ChEBI" id="CHEBI:46858"/>
        <dbReference type="ChEBI" id="CHEBI:61978"/>
        <dbReference type="ChEBI" id="CHEBI:456216"/>
        <dbReference type="EC" id="2.7.10.1"/>
    </reaction>
</comment>
<dbReference type="PROSITE" id="PS50011">
    <property type="entry name" value="PROTEIN_KINASE_DOM"/>
    <property type="match status" value="1"/>
</dbReference>
<keyword evidence="9" id="KW-0732">Signal</keyword>
<organism evidence="11 12">
    <name type="scientific">Echinococcus multilocularis</name>
    <name type="common">Fox tapeworm</name>
    <dbReference type="NCBI Taxonomy" id="6211"/>
    <lineage>
        <taxon>Eukaryota</taxon>
        <taxon>Metazoa</taxon>
        <taxon>Spiralia</taxon>
        <taxon>Lophotrochozoa</taxon>
        <taxon>Platyhelminthes</taxon>
        <taxon>Cestoda</taxon>
        <taxon>Eucestoda</taxon>
        <taxon>Cyclophyllidea</taxon>
        <taxon>Taeniidae</taxon>
        <taxon>Echinococcus</taxon>
    </lineage>
</organism>
<dbReference type="Gene3D" id="3.40.50.2300">
    <property type="match status" value="2"/>
</dbReference>
<keyword evidence="2 8" id="KW-0812">Transmembrane</keyword>
<dbReference type="SMART" id="SM00219">
    <property type="entry name" value="TyrKc"/>
    <property type="match status" value="1"/>
</dbReference>
<feature type="region of interest" description="Disordered" evidence="7">
    <location>
        <begin position="1323"/>
        <end position="1346"/>
    </location>
</feature>
<protein>
    <submittedName>
        <fullName evidence="11">Tyrosine kinase</fullName>
    </submittedName>
</protein>
<dbReference type="Pfam" id="PF07714">
    <property type="entry name" value="PK_Tyr_Ser-Thr"/>
    <property type="match status" value="1"/>
</dbReference>
<dbReference type="EMBL" id="LN902845">
    <property type="protein sequence ID" value="CUT99130.1"/>
    <property type="molecule type" value="Genomic_DNA"/>
</dbReference>
<dbReference type="GO" id="GO:0007169">
    <property type="term" value="P:cell surface receptor protein tyrosine kinase signaling pathway"/>
    <property type="evidence" value="ECO:0007669"/>
    <property type="project" value="TreeGrafter"/>
</dbReference>
<feature type="transmembrane region" description="Helical" evidence="8">
    <location>
        <begin position="928"/>
        <end position="950"/>
    </location>
</feature>
<dbReference type="GO" id="GO:0004714">
    <property type="term" value="F:transmembrane receptor protein tyrosine kinase activity"/>
    <property type="evidence" value="ECO:0007669"/>
    <property type="project" value="UniProtKB-EC"/>
</dbReference>
<dbReference type="OMA" id="NDTGCKY"/>
<dbReference type="SUPFAM" id="SSF53822">
    <property type="entry name" value="Periplasmic binding protein-like I"/>
    <property type="match status" value="1"/>
</dbReference>
<dbReference type="Gene3D" id="1.10.510.10">
    <property type="entry name" value="Transferase(Phosphotransferase) domain 1"/>
    <property type="match status" value="1"/>
</dbReference>
<dbReference type="InterPro" id="IPR020635">
    <property type="entry name" value="Tyr_kinase_cat_dom"/>
</dbReference>
<dbReference type="CDD" id="cd00192">
    <property type="entry name" value="PTKc"/>
    <property type="match status" value="1"/>
</dbReference>
<dbReference type="InterPro" id="IPR050122">
    <property type="entry name" value="RTK"/>
</dbReference>
<evidence type="ECO:0000256" key="7">
    <source>
        <dbReference type="SAM" id="MobiDB-lite"/>
    </source>
</evidence>
<dbReference type="Proteomes" id="UP000017246">
    <property type="component" value="Unassembled WGS sequence"/>
</dbReference>
<feature type="compositionally biased region" description="Polar residues" evidence="7">
    <location>
        <begin position="1490"/>
        <end position="1502"/>
    </location>
</feature>
<dbReference type="InterPro" id="IPR001828">
    <property type="entry name" value="ANF_lig-bd_rcpt"/>
</dbReference>
<feature type="compositionally biased region" description="Low complexity" evidence="7">
    <location>
        <begin position="837"/>
        <end position="848"/>
    </location>
</feature>
<dbReference type="GO" id="GO:0005886">
    <property type="term" value="C:plasma membrane"/>
    <property type="evidence" value="ECO:0007669"/>
    <property type="project" value="TreeGrafter"/>
</dbReference>
<reference evidence="11" key="1">
    <citation type="journal article" date="2013" name="Nature">
        <title>The genomes of four tapeworm species reveal adaptations to parasitism.</title>
        <authorList>
            <person name="Tsai I.J."/>
            <person name="Zarowiecki M."/>
            <person name="Holroyd N."/>
            <person name="Garciarrubio A."/>
            <person name="Sanchez-Flores A."/>
            <person name="Brooks K.L."/>
            <person name="Tracey A."/>
            <person name="Bobes R.J."/>
            <person name="Fragoso G."/>
            <person name="Sciutto E."/>
            <person name="Aslett M."/>
            <person name="Beasley H."/>
            <person name="Bennett H.M."/>
            <person name="Cai J."/>
            <person name="Camicia F."/>
            <person name="Clark R."/>
            <person name="Cucher M."/>
            <person name="De Silva N."/>
            <person name="Day T.A."/>
            <person name="Deplazes P."/>
            <person name="Estrada K."/>
            <person name="Fernandez C."/>
            <person name="Holland P.W."/>
            <person name="Hou J."/>
            <person name="Hu S."/>
            <person name="Huckvale T."/>
            <person name="Hung S.S."/>
            <person name="Kamenetzky L."/>
            <person name="Keane J.A."/>
            <person name="Kiss F."/>
            <person name="Koziol U."/>
            <person name="Lambert O."/>
            <person name="Liu K."/>
            <person name="Luo X."/>
            <person name="Luo Y."/>
            <person name="Macchiaroli N."/>
            <person name="Nichol S."/>
            <person name="Paps J."/>
            <person name="Parkinson J."/>
            <person name="Pouchkina-Stantcheva N."/>
            <person name="Riddiford N."/>
            <person name="Rosenzvit M."/>
            <person name="Salinas G."/>
            <person name="Wasmuth J.D."/>
            <person name="Zamanian M."/>
            <person name="Zheng Y."/>
            <person name="Cai X."/>
            <person name="Soberon X."/>
            <person name="Olson P.D."/>
            <person name="Laclette J.P."/>
            <person name="Brehm K."/>
            <person name="Berriman M."/>
            <person name="Garciarrubio A."/>
            <person name="Bobes R.J."/>
            <person name="Fragoso G."/>
            <person name="Sanchez-Flores A."/>
            <person name="Estrada K."/>
            <person name="Cevallos M.A."/>
            <person name="Morett E."/>
            <person name="Gonzalez V."/>
            <person name="Portillo T."/>
            <person name="Ochoa-Leyva A."/>
            <person name="Jose M.V."/>
            <person name="Sciutto E."/>
            <person name="Landa A."/>
            <person name="Jimenez L."/>
            <person name="Valdes V."/>
            <person name="Carrero J.C."/>
            <person name="Larralde C."/>
            <person name="Morales-Montor J."/>
            <person name="Limon-Lason J."/>
            <person name="Soberon X."/>
            <person name="Laclette J.P."/>
        </authorList>
    </citation>
    <scope>NUCLEOTIDE SEQUENCE [LARGE SCALE GENOMIC DNA]</scope>
</reference>
<feature type="compositionally biased region" description="Low complexity" evidence="7">
    <location>
        <begin position="1641"/>
        <end position="1664"/>
    </location>
</feature>
<keyword evidence="3 8" id="KW-1133">Transmembrane helix</keyword>
<dbReference type="InterPro" id="IPR001245">
    <property type="entry name" value="Ser-Thr/Tyr_kinase_cat_dom"/>
</dbReference>
<proteinExistence type="predicted"/>
<dbReference type="PROSITE" id="PS00109">
    <property type="entry name" value="PROTEIN_KINASE_TYR"/>
    <property type="match status" value="1"/>
</dbReference>
<dbReference type="Pfam" id="PF01094">
    <property type="entry name" value="ANF_receptor"/>
    <property type="match status" value="1"/>
</dbReference>
<keyword evidence="6" id="KW-0547">Nucleotide-binding</keyword>
<evidence type="ECO:0000256" key="9">
    <source>
        <dbReference type="SAM" id="SignalP"/>
    </source>
</evidence>
<feature type="compositionally biased region" description="Pro residues" evidence="7">
    <location>
        <begin position="1691"/>
        <end position="1703"/>
    </location>
</feature>
<comment type="subcellular location">
    <subcellularLocation>
        <location evidence="1">Membrane</location>
        <topology evidence="1">Single-pass membrane protein</topology>
    </subcellularLocation>
</comment>
<dbReference type="InterPro" id="IPR028082">
    <property type="entry name" value="Peripla_BP_I"/>
</dbReference>
<keyword evidence="4 8" id="KW-0472">Membrane</keyword>
<dbReference type="GO" id="GO:0043235">
    <property type="term" value="C:receptor complex"/>
    <property type="evidence" value="ECO:0007669"/>
    <property type="project" value="TreeGrafter"/>
</dbReference>
<keyword evidence="11" id="KW-0418">Kinase</keyword>
<dbReference type="PRINTS" id="PR00109">
    <property type="entry name" value="TYRKINASE"/>
</dbReference>
<keyword evidence="11" id="KW-0808">Transferase</keyword>
<evidence type="ECO:0000313" key="11">
    <source>
        <dbReference type="EMBL" id="CUT99130.1"/>
    </source>
</evidence>
<dbReference type="InterPro" id="IPR011009">
    <property type="entry name" value="Kinase-like_dom_sf"/>
</dbReference>
<dbReference type="SUPFAM" id="SSF56112">
    <property type="entry name" value="Protein kinase-like (PK-like)"/>
    <property type="match status" value="1"/>
</dbReference>
<evidence type="ECO:0000259" key="10">
    <source>
        <dbReference type="PROSITE" id="PS50011"/>
    </source>
</evidence>
<dbReference type="PROSITE" id="PS00107">
    <property type="entry name" value="PROTEIN_KINASE_ATP"/>
    <property type="match status" value="1"/>
</dbReference>
<dbReference type="OrthoDB" id="73209at2759"/>
<feature type="transmembrane region" description="Helical" evidence="8">
    <location>
        <begin position="1180"/>
        <end position="1199"/>
    </location>
</feature>
<feature type="domain" description="Protein kinase" evidence="10">
    <location>
        <begin position="982"/>
        <end position="1282"/>
    </location>
</feature>
<keyword evidence="6" id="KW-0067">ATP-binding</keyword>
<feature type="compositionally biased region" description="Low complexity" evidence="7">
    <location>
        <begin position="1681"/>
        <end position="1690"/>
    </location>
</feature>
<dbReference type="InterPro" id="IPR000719">
    <property type="entry name" value="Prot_kinase_dom"/>
</dbReference>
<dbReference type="eggNOG" id="KOG1095">
    <property type="taxonomic scope" value="Eukaryota"/>
</dbReference>
<evidence type="ECO:0000256" key="6">
    <source>
        <dbReference type="PROSITE-ProRule" id="PRU10141"/>
    </source>
</evidence>
<feature type="chain" id="PRO_5009741627" evidence="9">
    <location>
        <begin position="24"/>
        <end position="1703"/>
    </location>
</feature>
<feature type="compositionally biased region" description="Basic and acidic residues" evidence="7">
    <location>
        <begin position="1454"/>
        <end position="1468"/>
    </location>
</feature>
<dbReference type="STRING" id="6211.A0A068Y974"/>
<evidence type="ECO:0000256" key="3">
    <source>
        <dbReference type="ARBA" id="ARBA00022989"/>
    </source>
</evidence>
<evidence type="ECO:0000256" key="2">
    <source>
        <dbReference type="ARBA" id="ARBA00022692"/>
    </source>
</evidence>
<dbReference type="PANTHER" id="PTHR24416:SF489">
    <property type="entry name" value="PROTEIN KINASE DOMAIN-CONTAINING PROTEIN"/>
    <property type="match status" value="1"/>
</dbReference>
<feature type="region of interest" description="Disordered" evidence="7">
    <location>
        <begin position="1384"/>
        <end position="1419"/>
    </location>
</feature>
<feature type="region of interest" description="Disordered" evidence="7">
    <location>
        <begin position="1630"/>
        <end position="1703"/>
    </location>
</feature>
<evidence type="ECO:0000256" key="8">
    <source>
        <dbReference type="SAM" id="Phobius"/>
    </source>
</evidence>
<evidence type="ECO:0000256" key="5">
    <source>
        <dbReference type="ARBA" id="ARBA00051243"/>
    </source>
</evidence>
<feature type="region of interest" description="Disordered" evidence="7">
    <location>
        <begin position="836"/>
        <end position="867"/>
    </location>
</feature>